<sequence length="75" mass="8345">MASLVWVRLSSCSPFLVEVYSVQTVNVDLDLAATRQNSGTTPVPCSTQHESIPRSLDVDPGRMQDVRHEVGFDLW</sequence>
<dbReference type="AlphaFoldDB" id="A0A2J5I975"/>
<gene>
    <name evidence="2" type="ORF">BDW42DRAFT_159196</name>
</gene>
<evidence type="ECO:0000313" key="2">
    <source>
        <dbReference type="EMBL" id="PLN86386.1"/>
    </source>
</evidence>
<feature type="region of interest" description="Disordered" evidence="1">
    <location>
        <begin position="36"/>
        <end position="60"/>
    </location>
</feature>
<feature type="compositionally biased region" description="Polar residues" evidence="1">
    <location>
        <begin position="36"/>
        <end position="50"/>
    </location>
</feature>
<protein>
    <submittedName>
        <fullName evidence="2">Uncharacterized protein</fullName>
    </submittedName>
</protein>
<organism evidence="2 3">
    <name type="scientific">Aspergillus taichungensis</name>
    <dbReference type="NCBI Taxonomy" id="482145"/>
    <lineage>
        <taxon>Eukaryota</taxon>
        <taxon>Fungi</taxon>
        <taxon>Dikarya</taxon>
        <taxon>Ascomycota</taxon>
        <taxon>Pezizomycotina</taxon>
        <taxon>Eurotiomycetes</taxon>
        <taxon>Eurotiomycetidae</taxon>
        <taxon>Eurotiales</taxon>
        <taxon>Aspergillaceae</taxon>
        <taxon>Aspergillus</taxon>
        <taxon>Aspergillus subgen. Circumdati</taxon>
    </lineage>
</organism>
<dbReference type="Proteomes" id="UP000235023">
    <property type="component" value="Unassembled WGS sequence"/>
</dbReference>
<name>A0A2J5I975_9EURO</name>
<evidence type="ECO:0000313" key="3">
    <source>
        <dbReference type="Proteomes" id="UP000235023"/>
    </source>
</evidence>
<accession>A0A2J5I975</accession>
<proteinExistence type="predicted"/>
<dbReference type="EMBL" id="KZ559499">
    <property type="protein sequence ID" value="PLN86386.1"/>
    <property type="molecule type" value="Genomic_DNA"/>
</dbReference>
<keyword evidence="3" id="KW-1185">Reference proteome</keyword>
<evidence type="ECO:0000256" key="1">
    <source>
        <dbReference type="SAM" id="MobiDB-lite"/>
    </source>
</evidence>
<reference evidence="3" key="1">
    <citation type="submission" date="2017-12" db="EMBL/GenBank/DDBJ databases">
        <authorList>
            <consortium name="DOE Joint Genome Institute"/>
            <person name="Mondo S.J."/>
            <person name="Kjaerbolling I."/>
            <person name="Vesth T.C."/>
            <person name="Frisvad J.C."/>
            <person name="Nybo J.L."/>
            <person name="Theobald S."/>
            <person name="Kuo A."/>
            <person name="Bowyer P."/>
            <person name="Matsuda Y."/>
            <person name="Lyhne E.K."/>
            <person name="Kogle M.E."/>
            <person name="Clum A."/>
            <person name="Lipzen A."/>
            <person name="Salamov A."/>
            <person name="Ngan C.Y."/>
            <person name="Daum C."/>
            <person name="Chiniquy J."/>
            <person name="Barry K."/>
            <person name="LaButti K."/>
            <person name="Haridas S."/>
            <person name="Simmons B.A."/>
            <person name="Magnuson J.K."/>
            <person name="Mortensen U.H."/>
            <person name="Larsen T.O."/>
            <person name="Grigoriev I.V."/>
            <person name="Baker S.E."/>
            <person name="Andersen M.R."/>
            <person name="Nordberg H.P."/>
            <person name="Cantor M.N."/>
            <person name="Hua S.X."/>
        </authorList>
    </citation>
    <scope>NUCLEOTIDE SEQUENCE [LARGE SCALE GENOMIC DNA]</scope>
    <source>
        <strain evidence="3">IBT 19404</strain>
    </source>
</reference>